<accession>A0A8F9TWB5</accession>
<dbReference type="GO" id="GO:0006508">
    <property type="term" value="P:proteolysis"/>
    <property type="evidence" value="ECO:0007669"/>
    <property type="project" value="UniProtKB-KW"/>
</dbReference>
<dbReference type="RefSeq" id="WP_220165223.1">
    <property type="nucleotide sequence ID" value="NZ_CP080507.1"/>
</dbReference>
<gene>
    <name evidence="1" type="ORF">K0B96_06605</name>
</gene>
<dbReference type="GO" id="GO:0008233">
    <property type="term" value="F:peptidase activity"/>
    <property type="evidence" value="ECO:0007669"/>
    <property type="project" value="UniProtKB-KW"/>
</dbReference>
<reference evidence="1" key="1">
    <citation type="submission" date="2021-08" db="EMBL/GenBank/DDBJ databases">
        <title>Genome of a novel bacterium of the phylum Verrucomicrobia, Oleiharenicola sp. KSB-15.</title>
        <authorList>
            <person name="Chung J.-H."/>
            <person name="Ahn J.-H."/>
            <person name="Yoon Y."/>
            <person name="Kim D.-Y."/>
            <person name="An S.-H."/>
            <person name="Park I."/>
            <person name="Yeon J."/>
        </authorList>
    </citation>
    <scope>NUCLEOTIDE SEQUENCE</scope>
    <source>
        <strain evidence="1">KSB-15</strain>
    </source>
</reference>
<name>A0A8F9TWB5_9BACT</name>
<evidence type="ECO:0000313" key="2">
    <source>
        <dbReference type="Proteomes" id="UP000825051"/>
    </source>
</evidence>
<organism evidence="1 2">
    <name type="scientific">Horticoccus luteus</name>
    <dbReference type="NCBI Taxonomy" id="2862869"/>
    <lineage>
        <taxon>Bacteria</taxon>
        <taxon>Pseudomonadati</taxon>
        <taxon>Verrucomicrobiota</taxon>
        <taxon>Opitutia</taxon>
        <taxon>Opitutales</taxon>
        <taxon>Opitutaceae</taxon>
        <taxon>Horticoccus</taxon>
    </lineage>
</organism>
<dbReference type="EMBL" id="CP080507">
    <property type="protein sequence ID" value="QYM80280.1"/>
    <property type="molecule type" value="Genomic_DNA"/>
</dbReference>
<keyword evidence="2" id="KW-1185">Reference proteome</keyword>
<sequence>MKKPASAHFDFNGLAAQSARRPAVGRKMAGRAIASAAIGLRQRHCNDAIVWDLAALANEAPFAGEPMVGLGNEIAATDGDGWARIPYGEHEHELGIQRFGRAQAEEMVSYFKNTWNRLKRALSGLPIYKGHPDLADVLRKQRTALANEAQRAALDRKIAELERQYPDKREYGTIADMEARDDGLYIKPVLGPAGVALVNEGRDRFSPHWLGKILGEERGRTVYGPAMFLSIGLTDRPNIAGTSLVNTKPATMNKTLLIQLLAALGRTPLANEATDDQFNAELTAALPIATALAQRPEATALANEQTARGTAETQLNETKAKLNTTETALANEKSAHASTIKARNEALVADAVKAGRILEANRTVWLGRLERDFAVESVALANESGALKTTSRTNDLGNRKEPNAAADQFTALVNEAMPQHGNDWAKAWKAVKATKQGKELFDKMDKQESTD</sequence>
<protein>
    <submittedName>
        <fullName evidence="1">Phage protease</fullName>
    </submittedName>
</protein>
<evidence type="ECO:0000313" key="1">
    <source>
        <dbReference type="EMBL" id="QYM80280.1"/>
    </source>
</evidence>
<dbReference type="KEGG" id="ole:K0B96_06605"/>
<proteinExistence type="predicted"/>
<dbReference type="AlphaFoldDB" id="A0A8F9TWB5"/>
<keyword evidence="1" id="KW-0645">Protease</keyword>
<keyword evidence="1" id="KW-0378">Hydrolase</keyword>
<dbReference type="Proteomes" id="UP000825051">
    <property type="component" value="Chromosome"/>
</dbReference>